<comment type="caution">
    <text evidence="2">The sequence shown here is derived from an EMBL/GenBank/DDBJ whole genome shotgun (WGS) entry which is preliminary data.</text>
</comment>
<feature type="region of interest" description="Disordered" evidence="1">
    <location>
        <begin position="92"/>
        <end position="131"/>
    </location>
</feature>
<protein>
    <submittedName>
        <fullName evidence="2">Uncharacterized protein</fullName>
    </submittedName>
</protein>
<proteinExistence type="predicted"/>
<gene>
    <name evidence="2" type="ORF">PUN28_011585</name>
</gene>
<keyword evidence="3" id="KW-1185">Reference proteome</keyword>
<organism evidence="2 3">
    <name type="scientific">Cardiocondyla obscurior</name>
    <dbReference type="NCBI Taxonomy" id="286306"/>
    <lineage>
        <taxon>Eukaryota</taxon>
        <taxon>Metazoa</taxon>
        <taxon>Ecdysozoa</taxon>
        <taxon>Arthropoda</taxon>
        <taxon>Hexapoda</taxon>
        <taxon>Insecta</taxon>
        <taxon>Pterygota</taxon>
        <taxon>Neoptera</taxon>
        <taxon>Endopterygota</taxon>
        <taxon>Hymenoptera</taxon>
        <taxon>Apocrita</taxon>
        <taxon>Aculeata</taxon>
        <taxon>Formicoidea</taxon>
        <taxon>Formicidae</taxon>
        <taxon>Myrmicinae</taxon>
        <taxon>Cardiocondyla</taxon>
    </lineage>
</organism>
<sequence length="131" mass="14453">MASQKTTFCNARSSSSSSARVRSLARSRARDTISRCETHDLARHRDQRGAARAHLSRRERVTGSEKGLRRPEPRAGLRERRARAGLIDAALNAGQQSPWKGQSRCRVSMRRPTVSRLPPPDGCAARLLPGA</sequence>
<evidence type="ECO:0000313" key="2">
    <source>
        <dbReference type="EMBL" id="KAL0114429.1"/>
    </source>
</evidence>
<evidence type="ECO:0000313" key="3">
    <source>
        <dbReference type="Proteomes" id="UP001430953"/>
    </source>
</evidence>
<evidence type="ECO:0000256" key="1">
    <source>
        <dbReference type="SAM" id="MobiDB-lite"/>
    </source>
</evidence>
<feature type="compositionally biased region" description="Low complexity" evidence="1">
    <location>
        <begin position="11"/>
        <end position="26"/>
    </location>
</feature>
<dbReference type="AlphaFoldDB" id="A0AAW2FEP0"/>
<dbReference type="Proteomes" id="UP001430953">
    <property type="component" value="Unassembled WGS sequence"/>
</dbReference>
<reference evidence="2 3" key="1">
    <citation type="submission" date="2023-03" db="EMBL/GenBank/DDBJ databases">
        <title>High recombination rates correlate with genetic variation in Cardiocondyla obscurior ants.</title>
        <authorList>
            <person name="Errbii M."/>
        </authorList>
    </citation>
    <scope>NUCLEOTIDE SEQUENCE [LARGE SCALE GENOMIC DNA]</scope>
    <source>
        <strain evidence="2">Alpha-2009</strain>
        <tissue evidence="2">Whole body</tissue>
    </source>
</reference>
<feature type="compositionally biased region" description="Basic and acidic residues" evidence="1">
    <location>
        <begin position="28"/>
        <end position="49"/>
    </location>
</feature>
<dbReference type="EMBL" id="JADYXP020000011">
    <property type="protein sequence ID" value="KAL0114429.1"/>
    <property type="molecule type" value="Genomic_DNA"/>
</dbReference>
<name>A0AAW2FEP0_9HYME</name>
<feature type="compositionally biased region" description="Basic and acidic residues" evidence="1">
    <location>
        <begin position="56"/>
        <end position="79"/>
    </location>
</feature>
<feature type="compositionally biased region" description="Polar residues" evidence="1">
    <location>
        <begin position="1"/>
        <end position="10"/>
    </location>
</feature>
<accession>A0AAW2FEP0</accession>
<feature type="region of interest" description="Disordered" evidence="1">
    <location>
        <begin position="1"/>
        <end position="79"/>
    </location>
</feature>